<dbReference type="RefSeq" id="WP_347781543.1">
    <property type="nucleotide sequence ID" value="NZ_JBBMFV010000001.1"/>
</dbReference>
<dbReference type="InterPro" id="IPR036390">
    <property type="entry name" value="WH_DNA-bd_sf"/>
</dbReference>
<evidence type="ECO:0000256" key="2">
    <source>
        <dbReference type="ARBA" id="ARBA00023125"/>
    </source>
</evidence>
<accession>A0ABV0GM33</accession>
<dbReference type="SUPFAM" id="SSF48008">
    <property type="entry name" value="GntR ligand-binding domain-like"/>
    <property type="match status" value="1"/>
</dbReference>
<dbReference type="EMBL" id="JBBMFV010000001">
    <property type="protein sequence ID" value="MEO3939556.1"/>
    <property type="molecule type" value="Genomic_DNA"/>
</dbReference>
<dbReference type="Gene3D" id="1.10.10.10">
    <property type="entry name" value="Winged helix-like DNA-binding domain superfamily/Winged helix DNA-binding domain"/>
    <property type="match status" value="1"/>
</dbReference>
<dbReference type="InterPro" id="IPR011711">
    <property type="entry name" value="GntR_C"/>
</dbReference>
<keyword evidence="3" id="KW-0804">Transcription</keyword>
<dbReference type="SMART" id="SM00345">
    <property type="entry name" value="HTH_GNTR"/>
    <property type="match status" value="1"/>
</dbReference>
<dbReference type="InterPro" id="IPR000524">
    <property type="entry name" value="Tscrpt_reg_HTH_GntR"/>
</dbReference>
<evidence type="ECO:0000259" key="4">
    <source>
        <dbReference type="PROSITE" id="PS50949"/>
    </source>
</evidence>
<evidence type="ECO:0000313" key="6">
    <source>
        <dbReference type="Proteomes" id="UP001448614"/>
    </source>
</evidence>
<name>A0ABV0GM33_PAENI</name>
<feature type="domain" description="HTH gntR-type" evidence="4">
    <location>
        <begin position="31"/>
        <end position="98"/>
    </location>
</feature>
<dbReference type="PRINTS" id="PR00035">
    <property type="entry name" value="HTHGNTR"/>
</dbReference>
<dbReference type="Proteomes" id="UP001448614">
    <property type="component" value="Unassembled WGS sequence"/>
</dbReference>
<dbReference type="SUPFAM" id="SSF46785">
    <property type="entry name" value="Winged helix' DNA-binding domain"/>
    <property type="match status" value="1"/>
</dbReference>
<keyword evidence="1" id="KW-0805">Transcription regulation</keyword>
<dbReference type="SMART" id="SM00895">
    <property type="entry name" value="FCD"/>
    <property type="match status" value="1"/>
</dbReference>
<dbReference type="Gene3D" id="1.20.120.530">
    <property type="entry name" value="GntR ligand-binding domain-like"/>
    <property type="match status" value="1"/>
</dbReference>
<evidence type="ECO:0000256" key="1">
    <source>
        <dbReference type="ARBA" id="ARBA00023015"/>
    </source>
</evidence>
<dbReference type="InterPro" id="IPR008920">
    <property type="entry name" value="TF_FadR/GntR_C"/>
</dbReference>
<evidence type="ECO:0000256" key="3">
    <source>
        <dbReference type="ARBA" id="ARBA00023163"/>
    </source>
</evidence>
<dbReference type="PANTHER" id="PTHR43537:SF5">
    <property type="entry name" value="UXU OPERON TRANSCRIPTIONAL REGULATOR"/>
    <property type="match status" value="1"/>
</dbReference>
<dbReference type="CDD" id="cd07377">
    <property type="entry name" value="WHTH_GntR"/>
    <property type="match status" value="1"/>
</dbReference>
<comment type="caution">
    <text evidence="5">The sequence shown here is derived from an EMBL/GenBank/DDBJ whole genome shotgun (WGS) entry which is preliminary data.</text>
</comment>
<dbReference type="PANTHER" id="PTHR43537">
    <property type="entry name" value="TRANSCRIPTIONAL REGULATOR, GNTR FAMILY"/>
    <property type="match status" value="1"/>
</dbReference>
<evidence type="ECO:0000313" key="5">
    <source>
        <dbReference type="EMBL" id="MEO3939556.1"/>
    </source>
</evidence>
<proteinExistence type="predicted"/>
<dbReference type="PROSITE" id="PS50949">
    <property type="entry name" value="HTH_GNTR"/>
    <property type="match status" value="1"/>
</dbReference>
<keyword evidence="6" id="KW-1185">Reference proteome</keyword>
<organism evidence="5 6">
    <name type="scientific">Paenarthrobacter nicotinovorans</name>
    <name type="common">Arthrobacter nicotinovorans</name>
    <dbReference type="NCBI Taxonomy" id="29320"/>
    <lineage>
        <taxon>Bacteria</taxon>
        <taxon>Bacillati</taxon>
        <taxon>Actinomycetota</taxon>
        <taxon>Actinomycetes</taxon>
        <taxon>Micrococcales</taxon>
        <taxon>Micrococcaceae</taxon>
        <taxon>Paenarthrobacter</taxon>
    </lineage>
</organism>
<keyword evidence="2" id="KW-0238">DNA-binding</keyword>
<gene>
    <name evidence="5" type="ORF">V3C41_00565</name>
</gene>
<dbReference type="Pfam" id="PF00392">
    <property type="entry name" value="GntR"/>
    <property type="match status" value="1"/>
</dbReference>
<dbReference type="Pfam" id="PF07729">
    <property type="entry name" value="FCD"/>
    <property type="match status" value="1"/>
</dbReference>
<protein>
    <submittedName>
        <fullName evidence="5">GntR family transcriptional regulator</fullName>
    </submittedName>
</protein>
<dbReference type="InterPro" id="IPR036388">
    <property type="entry name" value="WH-like_DNA-bd_sf"/>
</dbReference>
<sequence>MVIYEYLKYKTSISDGENMPVPMGVRRVERKSLRETAGEQIKRAILDGTLKPGEILSDQELQKWLGVSRSPIREALNDLARVGLVEMAAQRYTRVAQASLENRVEILQTLGVLLGGVARIVVSQCTKEDLAGIRDSLEAIIDTVRRRDAKAHGDMAWKLIDELVAICPNDVLLATTRDSIDGLAYRLNITSGEEAIRWDALDTHYPEFLDAIVAGDAVSAELAIESLFQL</sequence>
<reference evidence="5 6" key="1">
    <citation type="journal article" date="2024" name="Appl. Microbiol. Biotechnol.">
        <title>Biosynthetic gene clusters with biotechnological applications in novel Antarctic isolates from Actinomycetota.</title>
        <authorList>
            <person name="Bruna P."/>
            <person name="Nunez-Montero K."/>
            <person name="Contreras M.J."/>
            <person name="Leal K."/>
            <person name="Garcia M."/>
            <person name="Abanto M."/>
            <person name="Barrientos L."/>
        </authorList>
    </citation>
    <scope>NUCLEOTIDE SEQUENCE [LARGE SCALE GENOMIC DNA]</scope>
    <source>
        <strain evidence="5 6">Se16.17</strain>
    </source>
</reference>